<dbReference type="InterPro" id="IPR012336">
    <property type="entry name" value="Thioredoxin-like_fold"/>
</dbReference>
<dbReference type="STRING" id="156889.Mmc1_2363"/>
<dbReference type="KEGG" id="mgm:Mmc1_2363"/>
<evidence type="ECO:0000313" key="4">
    <source>
        <dbReference type="Proteomes" id="UP000002586"/>
    </source>
</evidence>
<evidence type="ECO:0000256" key="1">
    <source>
        <dbReference type="SAM" id="SignalP"/>
    </source>
</evidence>
<dbReference type="AlphaFoldDB" id="A0LA70"/>
<dbReference type="PROSITE" id="PS51352">
    <property type="entry name" value="THIOREDOXIN_2"/>
    <property type="match status" value="1"/>
</dbReference>
<keyword evidence="4" id="KW-1185">Reference proteome</keyword>
<dbReference type="InterPro" id="IPR013766">
    <property type="entry name" value="Thioredoxin_domain"/>
</dbReference>
<dbReference type="eggNOG" id="COG2143">
    <property type="taxonomic scope" value="Bacteria"/>
</dbReference>
<dbReference type="Pfam" id="PF13098">
    <property type="entry name" value="Thioredoxin_2"/>
    <property type="match status" value="1"/>
</dbReference>
<dbReference type="InterPro" id="IPR036249">
    <property type="entry name" value="Thioredoxin-like_sf"/>
</dbReference>
<dbReference type="Gene3D" id="3.40.30.10">
    <property type="entry name" value="Glutaredoxin"/>
    <property type="match status" value="1"/>
</dbReference>
<sequence length="174" mass="19491" precursor="true">MGGVGAWTLKKLISLILFALSMLMVPSSQASFIGESLDMDLPGEMANAGKEGKGLVVMFHYSGCPFCDKMRQRVFPDPAVVAYYSQHFVLLETNIRGDLEMVAPNGEGMSEKQWAHKMRIRATPVFLFFDAEGKERLKLTGYQAPNVFIQAGRYVQEKGWEKGSFVRWLRQSGS</sequence>
<accession>A0LA70</accession>
<gene>
    <name evidence="3" type="ordered locus">Mmc1_2363</name>
</gene>
<dbReference type="Proteomes" id="UP000002586">
    <property type="component" value="Chromosome"/>
</dbReference>
<evidence type="ECO:0000259" key="2">
    <source>
        <dbReference type="PROSITE" id="PS51352"/>
    </source>
</evidence>
<feature type="chain" id="PRO_5002627036" description="Thioredoxin domain-containing protein" evidence="1">
    <location>
        <begin position="31"/>
        <end position="174"/>
    </location>
</feature>
<reference evidence="3 4" key="2">
    <citation type="journal article" date="2012" name="Int. J. Syst. Evol. Microbiol.">
        <title>Magnetococcus marinus gen. nov., sp. nov., a marine, magnetotactic bacterium that represents a novel lineage (Magnetococcaceae fam. nov.; Magnetococcales ord. nov.) at the base of the Alphaproteobacteria.</title>
        <authorList>
            <person name="Bazylinski D.A."/>
            <person name="Williams T.J."/>
            <person name="Lefevre C.T."/>
            <person name="Berg R.J."/>
            <person name="Zhang C.L."/>
            <person name="Bowser S.S."/>
            <person name="Dean A.J."/>
            <person name="Beveridge T.J."/>
        </authorList>
    </citation>
    <scope>NUCLEOTIDE SEQUENCE [LARGE SCALE GENOMIC DNA]</scope>
    <source>
        <strain evidence="4">ATCC BAA-1437 / JCM 17883 / MC-1</strain>
    </source>
</reference>
<dbReference type="HOGENOM" id="CLU_120998_1_0_5"/>
<name>A0LA70_MAGMM</name>
<protein>
    <recommendedName>
        <fullName evidence="2">Thioredoxin domain-containing protein</fullName>
    </recommendedName>
</protein>
<keyword evidence="1" id="KW-0732">Signal</keyword>
<organism evidence="3 4">
    <name type="scientific">Magnetococcus marinus (strain ATCC BAA-1437 / JCM 17883 / MC-1)</name>
    <dbReference type="NCBI Taxonomy" id="156889"/>
    <lineage>
        <taxon>Bacteria</taxon>
        <taxon>Pseudomonadati</taxon>
        <taxon>Pseudomonadota</taxon>
        <taxon>Magnetococcia</taxon>
        <taxon>Magnetococcales</taxon>
        <taxon>Magnetococcaceae</taxon>
        <taxon>Magnetococcus</taxon>
    </lineage>
</organism>
<reference evidence="4" key="1">
    <citation type="journal article" date="2009" name="Appl. Environ. Microbiol.">
        <title>Complete genome sequence of the chemolithoautotrophic marine magnetotactic coccus strain MC-1.</title>
        <authorList>
            <person name="Schubbe S."/>
            <person name="Williams T.J."/>
            <person name="Xie G."/>
            <person name="Kiss H.E."/>
            <person name="Brettin T.S."/>
            <person name="Martinez D."/>
            <person name="Ross C.A."/>
            <person name="Schuler D."/>
            <person name="Cox B.L."/>
            <person name="Nealson K.H."/>
            <person name="Bazylinski D.A."/>
        </authorList>
    </citation>
    <scope>NUCLEOTIDE SEQUENCE [LARGE SCALE GENOMIC DNA]</scope>
    <source>
        <strain evidence="4">ATCC BAA-1437 / JCM 17883 / MC-1</strain>
    </source>
</reference>
<feature type="signal peptide" evidence="1">
    <location>
        <begin position="1"/>
        <end position="30"/>
    </location>
</feature>
<dbReference type="InterPro" id="IPR041737">
    <property type="entry name" value="SoxW"/>
</dbReference>
<dbReference type="SUPFAM" id="SSF52833">
    <property type="entry name" value="Thioredoxin-like"/>
    <property type="match status" value="1"/>
</dbReference>
<feature type="domain" description="Thioredoxin" evidence="2">
    <location>
        <begin position="23"/>
        <end position="157"/>
    </location>
</feature>
<evidence type="ECO:0000313" key="3">
    <source>
        <dbReference type="EMBL" id="ABK44863.1"/>
    </source>
</evidence>
<dbReference type="CDD" id="cd02951">
    <property type="entry name" value="SoxW"/>
    <property type="match status" value="1"/>
</dbReference>
<dbReference type="EMBL" id="CP000471">
    <property type="protein sequence ID" value="ABK44863.1"/>
    <property type="molecule type" value="Genomic_DNA"/>
</dbReference>
<proteinExistence type="predicted"/>